<feature type="transmembrane region" description="Helical" evidence="6">
    <location>
        <begin position="330"/>
        <end position="352"/>
    </location>
</feature>
<keyword evidence="5 6" id="KW-0472">Membrane</keyword>
<dbReference type="PANTHER" id="PTHR32309">
    <property type="entry name" value="TYROSINE-PROTEIN KINASE"/>
    <property type="match status" value="1"/>
</dbReference>
<comment type="subcellular location">
    <subcellularLocation>
        <location evidence="1">Cell membrane</location>
        <topology evidence="1">Multi-pass membrane protein</topology>
    </subcellularLocation>
</comment>
<dbReference type="AlphaFoldDB" id="A0A060RB06"/>
<dbReference type="STRING" id="1433126.BN938_2713"/>
<dbReference type="Pfam" id="PF02706">
    <property type="entry name" value="Wzz"/>
    <property type="match status" value="1"/>
</dbReference>
<feature type="transmembrane region" description="Helical" evidence="6">
    <location>
        <begin position="23"/>
        <end position="41"/>
    </location>
</feature>
<feature type="domain" description="Polysaccharide chain length determinant N-terminal" evidence="7">
    <location>
        <begin position="6"/>
        <end position="103"/>
    </location>
</feature>
<dbReference type="KEGG" id="rbc:BN938_2713"/>
<evidence type="ECO:0000256" key="4">
    <source>
        <dbReference type="ARBA" id="ARBA00022989"/>
    </source>
</evidence>
<sequence length="361" mass="39731">MKNNSEIDILELVRYVWANRKKIIICTLVSALVGSIVAFSIPREWETVVKVAPEGAGSQGMSSSVGGLMDMVSGGFGSRTASADGISATLYPEVIGSRPFLLEFADIRVPFRGDTITMFDYIINEQKKTWWSYIFSFPNKALGWTKAILGGAGVDGKDDEQAMPVEFVELTGRHLAFVGVMKRLTSAQIDAKTKRLIEIKVLMQEAKISAIVADSMVAKFNRYIVDYKTSKARRDVAVTEKILEQARRKYYEVDSSYAAAADRNTGLSRSSSQIKLDRLEAEKNIAFSVYQQAATRLESARLKVQEDTPVVTIVEPAVTPMAAKSPNKPVIIAIFLFIGGLSAVIFSIIKFLKTSNEGENS</sequence>
<dbReference type="HOGENOM" id="CLU_062217_1_0_10"/>
<keyword evidence="3 6" id="KW-0812">Transmembrane</keyword>
<organism evidence="8 9">
    <name type="scientific">Mucinivorans hirudinis</name>
    <dbReference type="NCBI Taxonomy" id="1433126"/>
    <lineage>
        <taxon>Bacteria</taxon>
        <taxon>Pseudomonadati</taxon>
        <taxon>Bacteroidota</taxon>
        <taxon>Bacteroidia</taxon>
        <taxon>Bacteroidales</taxon>
        <taxon>Rikenellaceae</taxon>
        <taxon>Mucinivorans</taxon>
    </lineage>
</organism>
<reference evidence="8 9" key="1">
    <citation type="journal article" date="2015" name="Genome Announc.">
        <title>Complete Genome Sequence of the Novel Leech Symbiont Mucinivorans hirudinis M3T.</title>
        <authorList>
            <person name="Nelson M.C."/>
            <person name="Bomar L."/>
            <person name="Graf J."/>
        </authorList>
    </citation>
    <scope>NUCLEOTIDE SEQUENCE [LARGE SCALE GENOMIC DNA]</scope>
    <source>
        <strain evidence="9">M3</strain>
    </source>
</reference>
<evidence type="ECO:0000256" key="6">
    <source>
        <dbReference type="SAM" id="Phobius"/>
    </source>
</evidence>
<dbReference type="GO" id="GO:0004713">
    <property type="term" value="F:protein tyrosine kinase activity"/>
    <property type="evidence" value="ECO:0007669"/>
    <property type="project" value="TreeGrafter"/>
</dbReference>
<keyword evidence="4 6" id="KW-1133">Transmembrane helix</keyword>
<dbReference type="GO" id="GO:0005886">
    <property type="term" value="C:plasma membrane"/>
    <property type="evidence" value="ECO:0007669"/>
    <property type="project" value="UniProtKB-SubCell"/>
</dbReference>
<gene>
    <name evidence="8" type="ORF">BN938_2713</name>
</gene>
<keyword evidence="2" id="KW-1003">Cell membrane</keyword>
<dbReference type="EMBL" id="HG934468">
    <property type="protein sequence ID" value="CDN32782.1"/>
    <property type="molecule type" value="Genomic_DNA"/>
</dbReference>
<evidence type="ECO:0000256" key="1">
    <source>
        <dbReference type="ARBA" id="ARBA00004651"/>
    </source>
</evidence>
<evidence type="ECO:0000313" key="9">
    <source>
        <dbReference type="Proteomes" id="UP000027616"/>
    </source>
</evidence>
<proteinExistence type="predicted"/>
<evidence type="ECO:0000259" key="7">
    <source>
        <dbReference type="Pfam" id="PF02706"/>
    </source>
</evidence>
<evidence type="ECO:0000313" key="8">
    <source>
        <dbReference type="EMBL" id="CDN32782.1"/>
    </source>
</evidence>
<dbReference type="InterPro" id="IPR003856">
    <property type="entry name" value="LPS_length_determ_N"/>
</dbReference>
<evidence type="ECO:0000256" key="3">
    <source>
        <dbReference type="ARBA" id="ARBA00022692"/>
    </source>
</evidence>
<accession>A0A060RB06</accession>
<dbReference type="InterPro" id="IPR050445">
    <property type="entry name" value="Bact_polysacc_biosynth/exp"/>
</dbReference>
<protein>
    <recommendedName>
        <fullName evidence="7">Polysaccharide chain length determinant N-terminal domain-containing protein</fullName>
    </recommendedName>
</protein>
<dbReference type="eggNOG" id="COG3765">
    <property type="taxonomic scope" value="Bacteria"/>
</dbReference>
<dbReference type="PANTHER" id="PTHR32309:SF13">
    <property type="entry name" value="FERRIC ENTEROBACTIN TRANSPORT PROTEIN FEPE"/>
    <property type="match status" value="1"/>
</dbReference>
<name>A0A060RB06_9BACT</name>
<evidence type="ECO:0000256" key="2">
    <source>
        <dbReference type="ARBA" id="ARBA00022475"/>
    </source>
</evidence>
<keyword evidence="9" id="KW-1185">Reference proteome</keyword>
<dbReference type="OrthoDB" id="1522571at2"/>
<dbReference type="Proteomes" id="UP000027616">
    <property type="component" value="Chromosome I"/>
</dbReference>
<evidence type="ECO:0000256" key="5">
    <source>
        <dbReference type="ARBA" id="ARBA00023136"/>
    </source>
</evidence>